<feature type="region of interest" description="Disordered" evidence="1">
    <location>
        <begin position="305"/>
        <end position="348"/>
    </location>
</feature>
<evidence type="ECO:0000313" key="2">
    <source>
        <dbReference type="EMBL" id="BAM02719.1"/>
    </source>
</evidence>
<dbReference type="EMBL" id="AP012338">
    <property type="protein sequence ID" value="BAM02719.1"/>
    <property type="molecule type" value="Genomic_DNA"/>
</dbReference>
<dbReference type="RefSeq" id="WP_014435939.1">
    <property type="nucleotide sequence ID" value="NC_017080.1"/>
</dbReference>
<gene>
    <name evidence="2" type="ordered locus">PSMK_05600</name>
</gene>
<feature type="region of interest" description="Disordered" evidence="1">
    <location>
        <begin position="223"/>
        <end position="268"/>
    </location>
</feature>
<dbReference type="STRING" id="1142394.PSMK_05600"/>
<accession>I0IBT1</accession>
<dbReference type="KEGG" id="phm:PSMK_05600"/>
<feature type="region of interest" description="Disordered" evidence="1">
    <location>
        <begin position="728"/>
        <end position="747"/>
    </location>
</feature>
<feature type="compositionally biased region" description="Low complexity" evidence="1">
    <location>
        <begin position="241"/>
        <end position="268"/>
    </location>
</feature>
<organism evidence="2 3">
    <name type="scientific">Phycisphaera mikurensis (strain NBRC 102666 / KCTC 22515 / FYK2301M01)</name>
    <dbReference type="NCBI Taxonomy" id="1142394"/>
    <lineage>
        <taxon>Bacteria</taxon>
        <taxon>Pseudomonadati</taxon>
        <taxon>Planctomycetota</taxon>
        <taxon>Phycisphaerae</taxon>
        <taxon>Phycisphaerales</taxon>
        <taxon>Phycisphaeraceae</taxon>
        <taxon>Phycisphaera</taxon>
    </lineage>
</organism>
<dbReference type="HOGENOM" id="CLU_296796_0_0_0"/>
<feature type="region of interest" description="Disordered" evidence="1">
    <location>
        <begin position="691"/>
        <end position="714"/>
    </location>
</feature>
<name>I0IBT1_PHYMF</name>
<protein>
    <submittedName>
        <fullName evidence="2">Uncharacterized protein</fullName>
    </submittedName>
</protein>
<reference evidence="2 3" key="1">
    <citation type="submission" date="2012-02" db="EMBL/GenBank/DDBJ databases">
        <title>Complete genome sequence of Phycisphaera mikurensis NBRC 102666.</title>
        <authorList>
            <person name="Ankai A."/>
            <person name="Hosoyama A."/>
            <person name="Terui Y."/>
            <person name="Sekine M."/>
            <person name="Fukai R."/>
            <person name="Kato Y."/>
            <person name="Nakamura S."/>
            <person name="Yamada-Narita S."/>
            <person name="Kawakoshi A."/>
            <person name="Fukunaga Y."/>
            <person name="Yamazaki S."/>
            <person name="Fujita N."/>
        </authorList>
    </citation>
    <scope>NUCLEOTIDE SEQUENCE [LARGE SCALE GENOMIC DNA]</scope>
    <source>
        <strain evidence="3">NBRC 102666 / KCTC 22515 / FYK2301M01</strain>
    </source>
</reference>
<dbReference type="AlphaFoldDB" id="I0IBT1"/>
<feature type="region of interest" description="Disordered" evidence="1">
    <location>
        <begin position="34"/>
        <end position="62"/>
    </location>
</feature>
<proteinExistence type="predicted"/>
<keyword evidence="3" id="KW-1185">Reference proteome</keyword>
<evidence type="ECO:0000256" key="1">
    <source>
        <dbReference type="SAM" id="MobiDB-lite"/>
    </source>
</evidence>
<evidence type="ECO:0000313" key="3">
    <source>
        <dbReference type="Proteomes" id="UP000007881"/>
    </source>
</evidence>
<sequence>MANPALPTLLGGALAASALLLATAWYLGDPGPSAGPAEAASLDPDDFPGRFTEDANAPRQNPLQAVERSTFLTEQDGKQTALTWDVLTPRTDFVSDVEAPRARVELGPGRLLVLEAAEGTVEHPGNDFQRGSFRGGTVVTFHRLASPAAPESDANAVLRLALAGPTSFDRELGRLSTAGPVRVSGPRVDLAGTGLELDFSRAEEEVKKLVLDETEFLRLRREEAGGAAAGVPPTPTPTPDPESAARSAETGGATDAATPTPRPEATPATVYRVEASGGVTIDADSGTRLTGRTLLVFFAAGEGLGGGDAEATPPPGPADRGAQAAGTPAIRGGDPAPPPAPAEAGASLFQPGPGTVELAWTGPLRLRPAAPGEGPEAVRSAAFTGAHLQLGGTAEAPATAASGAARIAAASLAYTTADGRLDATGVGGAPVRAEDPGAGTLTAQRIEATPGAGVARAAGPGVLTARDPDAADAGDALRVAFQAGMDLAFDPAEGEREALAIRSAVFTGRVGVDAAAPGGASGGDGFSGGGPLRLDASRVTLGFGAAPGGGQPAPKSLLADGGVVATRRPAGAKPDAEPLWTLRSEDLRVALSPSPTDPQRPEIAGLEASGGVTVETLDAGGLGEAAPETADAAAEPLYLAADRLTASPRLDRVELNGTDGLPATAARGGFRLSGGTIIAGLAGERLEVRGPGELRSLPAGPGPGDGPGAGSDETRLTWTTGLAYDGATGEAEAQGETLTTSQSATERRRIEAGGVFVTFETAHAGAEPDAGGPAPGGFASLRTLRASAPVGGNRPVVVVVETLGPGGATASTLRAEGPRLDLDVLPAEEGGRQLLTMPGPGKLILVDERPGGDATPAGDAAPAVRLAGRGATFFRWATALRLDGRSRDAELTGDVFMNHDPRDGRPRVKLYGDRLLATFAGEGEPAGGATAPAAGADLRQVRIDGSVVVEQDERVITADHLLYRTGEDEVQLWSDADRGMAITADNRTLPARSATWNLMTDRVDVRGVGGTTGPLR</sequence>
<dbReference type="Proteomes" id="UP000007881">
    <property type="component" value="Chromosome"/>
</dbReference>
<dbReference type="Gene3D" id="2.60.450.10">
    <property type="entry name" value="Lipopolysaccharide (LPS) transport protein A like domain"/>
    <property type="match status" value="1"/>
</dbReference>